<gene>
    <name evidence="1" type="ORF">M422DRAFT_258343</name>
</gene>
<organism evidence="1 2">
    <name type="scientific">Sphaerobolus stellatus (strain SS14)</name>
    <dbReference type="NCBI Taxonomy" id="990650"/>
    <lineage>
        <taxon>Eukaryota</taxon>
        <taxon>Fungi</taxon>
        <taxon>Dikarya</taxon>
        <taxon>Basidiomycota</taxon>
        <taxon>Agaricomycotina</taxon>
        <taxon>Agaricomycetes</taxon>
        <taxon>Phallomycetidae</taxon>
        <taxon>Geastrales</taxon>
        <taxon>Sphaerobolaceae</taxon>
        <taxon>Sphaerobolus</taxon>
    </lineage>
</organism>
<name>A0A0C9VMQ0_SPHS4</name>
<proteinExistence type="predicted"/>
<evidence type="ECO:0000313" key="1">
    <source>
        <dbReference type="EMBL" id="KIJ38936.1"/>
    </source>
</evidence>
<dbReference type="EMBL" id="KN837156">
    <property type="protein sequence ID" value="KIJ38936.1"/>
    <property type="molecule type" value="Genomic_DNA"/>
</dbReference>
<protein>
    <submittedName>
        <fullName evidence="1">Uncharacterized protein</fullName>
    </submittedName>
</protein>
<accession>A0A0C9VMQ0</accession>
<dbReference type="AlphaFoldDB" id="A0A0C9VMQ0"/>
<reference evidence="1 2" key="1">
    <citation type="submission" date="2014-06" db="EMBL/GenBank/DDBJ databases">
        <title>Evolutionary Origins and Diversification of the Mycorrhizal Mutualists.</title>
        <authorList>
            <consortium name="DOE Joint Genome Institute"/>
            <consortium name="Mycorrhizal Genomics Consortium"/>
            <person name="Kohler A."/>
            <person name="Kuo A."/>
            <person name="Nagy L.G."/>
            <person name="Floudas D."/>
            <person name="Copeland A."/>
            <person name="Barry K.W."/>
            <person name="Cichocki N."/>
            <person name="Veneault-Fourrey C."/>
            <person name="LaButti K."/>
            <person name="Lindquist E.A."/>
            <person name="Lipzen A."/>
            <person name="Lundell T."/>
            <person name="Morin E."/>
            <person name="Murat C."/>
            <person name="Riley R."/>
            <person name="Ohm R."/>
            <person name="Sun H."/>
            <person name="Tunlid A."/>
            <person name="Henrissat B."/>
            <person name="Grigoriev I.V."/>
            <person name="Hibbett D.S."/>
            <person name="Martin F."/>
        </authorList>
    </citation>
    <scope>NUCLEOTIDE SEQUENCE [LARGE SCALE GENOMIC DNA]</scope>
    <source>
        <strain evidence="1 2">SS14</strain>
    </source>
</reference>
<sequence>MFEKRHPSTFYHKERTEETMEAWRRQEDVLLQKLYVLVRSKAEMTKWDYEEEMDEFVVEFELWLMLKPFEVGEEEV</sequence>
<keyword evidence="2" id="KW-1185">Reference proteome</keyword>
<dbReference type="HOGENOM" id="CLU_199252_0_0_1"/>
<evidence type="ECO:0000313" key="2">
    <source>
        <dbReference type="Proteomes" id="UP000054279"/>
    </source>
</evidence>
<dbReference type="Proteomes" id="UP000054279">
    <property type="component" value="Unassembled WGS sequence"/>
</dbReference>